<reference evidence="4" key="1">
    <citation type="submission" date="2016-03" db="EMBL/GenBank/DDBJ databases">
        <title>Mechanisms controlling the formation of the plant cell surface in tip-growing cells are functionally conserved among land plants.</title>
        <authorList>
            <person name="Honkanen S."/>
            <person name="Jones V.A."/>
            <person name="Morieri G."/>
            <person name="Champion C."/>
            <person name="Hetherington A.J."/>
            <person name="Kelly S."/>
            <person name="Saint-Marcoux D."/>
            <person name="Proust H."/>
            <person name="Prescott H."/>
            <person name="Dolan L."/>
        </authorList>
    </citation>
    <scope>NUCLEOTIDE SEQUENCE [LARGE SCALE GENOMIC DNA]</scope>
    <source>
        <tissue evidence="4">Whole gametophyte</tissue>
    </source>
</reference>
<organism evidence="4 5">
    <name type="scientific">Marchantia polymorpha subsp. ruderalis</name>
    <dbReference type="NCBI Taxonomy" id="1480154"/>
    <lineage>
        <taxon>Eukaryota</taxon>
        <taxon>Viridiplantae</taxon>
        <taxon>Streptophyta</taxon>
        <taxon>Embryophyta</taxon>
        <taxon>Marchantiophyta</taxon>
        <taxon>Marchantiopsida</taxon>
        <taxon>Marchantiidae</taxon>
        <taxon>Marchantiales</taxon>
        <taxon>Marchantiaceae</taxon>
        <taxon>Marchantia</taxon>
    </lineage>
</organism>
<dbReference type="GO" id="GO:0005504">
    <property type="term" value="F:fatty acid binding"/>
    <property type="evidence" value="ECO:0007669"/>
    <property type="project" value="TreeGrafter"/>
</dbReference>
<evidence type="ECO:0000313" key="4">
    <source>
        <dbReference type="EMBL" id="OAE32652.1"/>
    </source>
</evidence>
<accession>A0A176WJY5</accession>
<dbReference type="PANTHER" id="PTHR47698:SF2">
    <property type="entry name" value="FATTY-ACID-BINDING PROTEIN 3, CHLOROPLASTIC"/>
    <property type="match status" value="1"/>
</dbReference>
<dbReference type="Proteomes" id="UP000077202">
    <property type="component" value="Unassembled WGS sequence"/>
</dbReference>
<comment type="caution">
    <text evidence="4">The sequence shown here is derived from an EMBL/GenBank/DDBJ whole genome shotgun (WGS) entry which is preliminary data.</text>
</comment>
<gene>
    <name evidence="4" type="ORF">AXG93_632s1010</name>
</gene>
<proteinExistence type="inferred from homology"/>
<dbReference type="Gene3D" id="1.10.890.20">
    <property type="match status" value="1"/>
</dbReference>
<dbReference type="AlphaFoldDB" id="A0A176WJY5"/>
<evidence type="ECO:0000256" key="2">
    <source>
        <dbReference type="RuleBase" id="RU361158"/>
    </source>
</evidence>
<dbReference type="GO" id="GO:0009570">
    <property type="term" value="C:chloroplast stroma"/>
    <property type="evidence" value="ECO:0007669"/>
    <property type="project" value="TreeGrafter"/>
</dbReference>
<dbReference type="InterPro" id="IPR036298">
    <property type="entry name" value="Chalcone_isomerase_sf"/>
</dbReference>
<dbReference type="InterPro" id="IPR016087">
    <property type="entry name" value="Chalcone_isomerase"/>
</dbReference>
<dbReference type="GO" id="GO:0006631">
    <property type="term" value="P:fatty acid metabolic process"/>
    <property type="evidence" value="ECO:0007669"/>
    <property type="project" value="TreeGrafter"/>
</dbReference>
<dbReference type="InterPro" id="IPR016088">
    <property type="entry name" value="Chalcone_isomerase_3-sand"/>
</dbReference>
<comment type="similarity">
    <text evidence="1 2">Belongs to the chalcone isomerase family.</text>
</comment>
<evidence type="ECO:0000313" key="5">
    <source>
        <dbReference type="Proteomes" id="UP000077202"/>
    </source>
</evidence>
<dbReference type="Gene3D" id="3.50.70.10">
    <property type="match status" value="1"/>
</dbReference>
<dbReference type="PANTHER" id="PTHR47698">
    <property type="entry name" value="FATTY-ACID-BINDING PROTEIN 3, CHLOROPLASTIC"/>
    <property type="match status" value="1"/>
</dbReference>
<dbReference type="GO" id="GO:0016872">
    <property type="term" value="F:intramolecular lyase activity"/>
    <property type="evidence" value="ECO:0007669"/>
    <property type="project" value="InterPro"/>
</dbReference>
<dbReference type="Pfam" id="PF02431">
    <property type="entry name" value="Chalcone"/>
    <property type="match status" value="1"/>
</dbReference>
<dbReference type="SUPFAM" id="SSF54626">
    <property type="entry name" value="Chalcone isomerase"/>
    <property type="match status" value="1"/>
</dbReference>
<protein>
    <recommendedName>
        <fullName evidence="2">Chalcone-flavonone isomerase family protein</fullName>
    </recommendedName>
</protein>
<sequence>MAASSVTMACLTSVSVVKVPDSQYPSTKRHCPTAPVLPSIQPRRTPYRSGFFADFPNAQVHSRCAFAQASSSRKIPTLPTMASLRVEDEVVEPVTNIKFPKSTIAPGASTDLVLAGAGVREKKIAFLKVKVYAVGFYVDPKGISSLDAWKSKGTSELEKDESFSKVLIDIPVEKSLRIVLARDIEGAQFWGALDEALAPRLKAAGAGAAGEQALNSFGDVFKNRPLKEKTVISLTWTQPSTLHISITPEGRSPSAPDASIDSLDLVSSLYDVYLGKDPVSPSAKASVVSLYTDTFLHLAMVKLVCSSSVESLWT</sequence>
<keyword evidence="5" id="KW-1185">Reference proteome</keyword>
<dbReference type="EMBL" id="LVLJ01000758">
    <property type="protein sequence ID" value="OAE32652.1"/>
    <property type="molecule type" value="Genomic_DNA"/>
</dbReference>
<evidence type="ECO:0000256" key="1">
    <source>
        <dbReference type="ARBA" id="ARBA00007166"/>
    </source>
</evidence>
<name>A0A176WJY5_MARPO</name>
<feature type="domain" description="Chalcone isomerase" evidence="3">
    <location>
        <begin position="94"/>
        <end position="289"/>
    </location>
</feature>
<dbReference type="InterPro" id="IPR016089">
    <property type="entry name" value="Chalcone_isomerase_bundle_sf"/>
</dbReference>
<evidence type="ECO:0000259" key="3">
    <source>
        <dbReference type="Pfam" id="PF02431"/>
    </source>
</evidence>